<dbReference type="PANTHER" id="PTHR30204:SF97">
    <property type="entry name" value="MERR FAMILY REGULATORY PROTEIN"/>
    <property type="match status" value="1"/>
</dbReference>
<dbReference type="RefSeq" id="WP_122186532.1">
    <property type="nucleotide sequence ID" value="NZ_RFFH01000001.1"/>
</dbReference>
<gene>
    <name evidence="3" type="ORF">EBN03_04755</name>
</gene>
<dbReference type="SUPFAM" id="SSF55136">
    <property type="entry name" value="Probable bacterial effector-binding domain"/>
    <property type="match status" value="1"/>
</dbReference>
<dbReference type="PROSITE" id="PS50937">
    <property type="entry name" value="HTH_MERR_2"/>
    <property type="match status" value="1"/>
</dbReference>
<keyword evidence="1" id="KW-0238">DNA-binding</keyword>
<dbReference type="PANTHER" id="PTHR30204">
    <property type="entry name" value="REDOX-CYCLING DRUG-SENSING TRANSCRIPTIONAL ACTIVATOR SOXR"/>
    <property type="match status" value="1"/>
</dbReference>
<dbReference type="InterPro" id="IPR010499">
    <property type="entry name" value="AraC_E-bd"/>
</dbReference>
<dbReference type="InterPro" id="IPR000551">
    <property type="entry name" value="MerR-type_HTH_dom"/>
</dbReference>
<dbReference type="InterPro" id="IPR011256">
    <property type="entry name" value="Reg_factor_effector_dom_sf"/>
</dbReference>
<dbReference type="PROSITE" id="PS00552">
    <property type="entry name" value="HTH_MERR_1"/>
    <property type="match status" value="1"/>
</dbReference>
<dbReference type="InterPro" id="IPR009061">
    <property type="entry name" value="DNA-bd_dom_put_sf"/>
</dbReference>
<dbReference type="SMART" id="SM00871">
    <property type="entry name" value="AraC_E_bind"/>
    <property type="match status" value="1"/>
</dbReference>
<dbReference type="AlphaFoldDB" id="A0A3M2LDR9"/>
<dbReference type="Proteomes" id="UP000279275">
    <property type="component" value="Unassembled WGS sequence"/>
</dbReference>
<evidence type="ECO:0000313" key="4">
    <source>
        <dbReference type="Proteomes" id="UP000279275"/>
    </source>
</evidence>
<evidence type="ECO:0000313" key="3">
    <source>
        <dbReference type="EMBL" id="RMI35554.1"/>
    </source>
</evidence>
<protein>
    <submittedName>
        <fullName evidence="3">MerR family transcriptional regulator</fullName>
    </submittedName>
</protein>
<dbReference type="SUPFAM" id="SSF46955">
    <property type="entry name" value="Putative DNA-binding domain"/>
    <property type="match status" value="1"/>
</dbReference>
<keyword evidence="4" id="KW-1185">Reference proteome</keyword>
<proteinExistence type="predicted"/>
<dbReference type="Gene3D" id="1.10.1660.10">
    <property type="match status" value="1"/>
</dbReference>
<feature type="domain" description="HTH merR-type" evidence="2">
    <location>
        <begin position="7"/>
        <end position="77"/>
    </location>
</feature>
<comment type="caution">
    <text evidence="3">The sequence shown here is derived from an EMBL/GenBank/DDBJ whole genome shotgun (WGS) entry which is preliminary data.</text>
</comment>
<dbReference type="InterPro" id="IPR047057">
    <property type="entry name" value="MerR_fam"/>
</dbReference>
<dbReference type="SMART" id="SM00422">
    <property type="entry name" value="HTH_MERR"/>
    <property type="match status" value="1"/>
</dbReference>
<dbReference type="Gene3D" id="3.20.80.10">
    <property type="entry name" value="Regulatory factor, effector binding domain"/>
    <property type="match status" value="1"/>
</dbReference>
<dbReference type="Pfam" id="PF06445">
    <property type="entry name" value="GyrI-like"/>
    <property type="match status" value="1"/>
</dbReference>
<evidence type="ECO:0000259" key="2">
    <source>
        <dbReference type="PROSITE" id="PS50937"/>
    </source>
</evidence>
<dbReference type="EMBL" id="RFFH01000001">
    <property type="protein sequence ID" value="RMI35554.1"/>
    <property type="molecule type" value="Genomic_DNA"/>
</dbReference>
<evidence type="ECO:0000256" key="1">
    <source>
        <dbReference type="ARBA" id="ARBA00023125"/>
    </source>
</evidence>
<dbReference type="InterPro" id="IPR029442">
    <property type="entry name" value="GyrI-like"/>
</dbReference>
<dbReference type="Pfam" id="PF13411">
    <property type="entry name" value="MerR_1"/>
    <property type="match status" value="1"/>
</dbReference>
<reference evidence="3 4" key="1">
    <citation type="submission" date="2018-10" db="EMBL/GenBank/DDBJ databases">
        <title>Isolation from cow dung.</title>
        <authorList>
            <person name="Ling L."/>
        </authorList>
    </citation>
    <scope>NUCLEOTIDE SEQUENCE [LARGE SCALE GENOMIC DNA]</scope>
    <source>
        <strain evidence="3 4">NEAU-LL90</strain>
    </source>
</reference>
<accession>A0A3M2LDR9</accession>
<organism evidence="3 4">
    <name type="scientific">Nocardia stercoris</name>
    <dbReference type="NCBI Taxonomy" id="2483361"/>
    <lineage>
        <taxon>Bacteria</taxon>
        <taxon>Bacillati</taxon>
        <taxon>Actinomycetota</taxon>
        <taxon>Actinomycetes</taxon>
        <taxon>Mycobacteriales</taxon>
        <taxon>Nocardiaceae</taxon>
        <taxon>Nocardia</taxon>
    </lineage>
</organism>
<dbReference type="OrthoDB" id="7849865at2"/>
<dbReference type="GO" id="GO:0003700">
    <property type="term" value="F:DNA-binding transcription factor activity"/>
    <property type="evidence" value="ECO:0007669"/>
    <property type="project" value="InterPro"/>
</dbReference>
<name>A0A3M2LDR9_9NOCA</name>
<sequence>MADTSTLMSIGSFSSLSRISVRMLRHYDAAGVLTPATVDSVSGYRWYSPDQLGAAGRIRQLRDVGFGVSAIGALLAVHGTPAYAAALRSQRAALVDEAAAAKHRLALIERMLDRDIWENDMSDIDIQLVDLPAQTLVTLRGTLPGYAAEGQLWARFVPELQRQGITGHGPGGCIEHDGEFRDGEVEESVFVEVPAGTEAAAPLTALHFPARRAVSATVTGPFAEVIPQAHERIARFVAEHGLKRDRIDDDPATHHYNVYLNDPSQVAESETKISVIVPVAG</sequence>
<dbReference type="GO" id="GO:0003677">
    <property type="term" value="F:DNA binding"/>
    <property type="evidence" value="ECO:0007669"/>
    <property type="project" value="UniProtKB-KW"/>
</dbReference>